<protein>
    <submittedName>
        <fullName evidence="2">Gliding motility-associated C-terminal domain-containing protein</fullName>
    </submittedName>
</protein>
<name>A0A831VQ63_9FLAO</name>
<accession>A0A831VQ63</accession>
<comment type="caution">
    <text evidence="2">The sequence shown here is derived from an EMBL/GenBank/DDBJ whole genome shotgun (WGS) entry which is preliminary data.</text>
</comment>
<dbReference type="Proteomes" id="UP000886191">
    <property type="component" value="Unassembled WGS sequence"/>
</dbReference>
<evidence type="ECO:0000256" key="1">
    <source>
        <dbReference type="SAM" id="SignalP"/>
    </source>
</evidence>
<reference evidence="2" key="1">
    <citation type="journal article" date="2020" name="mSystems">
        <title>Genome- and Community-Level Interaction Insights into Carbon Utilization and Element Cycling Functions of Hydrothermarchaeota in Hydrothermal Sediment.</title>
        <authorList>
            <person name="Zhou Z."/>
            <person name="Liu Y."/>
            <person name="Xu W."/>
            <person name="Pan J."/>
            <person name="Luo Z.H."/>
            <person name="Li M."/>
        </authorList>
    </citation>
    <scope>NUCLEOTIDE SEQUENCE [LARGE SCALE GENOMIC DNA]</scope>
    <source>
        <strain evidence="2">HyVt-345</strain>
    </source>
</reference>
<proteinExistence type="predicted"/>
<feature type="chain" id="PRO_5032402337" evidence="1">
    <location>
        <begin position="19"/>
        <end position="382"/>
    </location>
</feature>
<organism evidence="2">
    <name type="scientific">Pricia antarctica</name>
    <dbReference type="NCBI Taxonomy" id="641691"/>
    <lineage>
        <taxon>Bacteria</taxon>
        <taxon>Pseudomonadati</taxon>
        <taxon>Bacteroidota</taxon>
        <taxon>Flavobacteriia</taxon>
        <taxon>Flavobacteriales</taxon>
        <taxon>Flavobacteriaceae</taxon>
        <taxon>Pricia</taxon>
    </lineage>
</organism>
<dbReference type="NCBIfam" id="TIGR04131">
    <property type="entry name" value="Bac_Flav_CTERM"/>
    <property type="match status" value="1"/>
</dbReference>
<dbReference type="Pfam" id="PF13585">
    <property type="entry name" value="CHU_C"/>
    <property type="match status" value="1"/>
</dbReference>
<dbReference type="AlphaFoldDB" id="A0A831VQ63"/>
<evidence type="ECO:0000313" key="2">
    <source>
        <dbReference type="EMBL" id="HEA22651.1"/>
    </source>
</evidence>
<sequence>MKNINSFILLFLALSTSAQDGIRNLGMLKIHDNGSMGFHNNLVNDGIFDDNEGLAGFYGDIPFEVLGAFPPVFNDMEVLMTNGLDLSVSVEVENHCNFIYGDIRTSKTVPFVSLHFQQNSEYNGARNISKVNGYVEIRDKQNFIFPVGDDKELRPLLLNAQGITTTARCAYFSKDENNSLSFYDSHSTESKEPKLSAISSKEFWRLENTMLSSIQIPWNERSIIKGLTDTVDEVVVVGWSKLRNQWESLSGNAVGDLFNGIASSTNFKPNEYDAFTFGALKSPNQFIDLPNYLVTPNGDGINDFLDIPELEAFPKNHLRIFDRNGLLVFKQDNYSNEFKGYANEGDIIIDWQKGLPSGVYFYIITFEDNTLEFQGFLYLKNN</sequence>
<feature type="signal peptide" evidence="1">
    <location>
        <begin position="1"/>
        <end position="18"/>
    </location>
</feature>
<keyword evidence="1" id="KW-0732">Signal</keyword>
<gene>
    <name evidence="2" type="ORF">ENH87_17275</name>
</gene>
<dbReference type="EMBL" id="DRGL01000063">
    <property type="protein sequence ID" value="HEA22651.1"/>
    <property type="molecule type" value="Genomic_DNA"/>
</dbReference>
<dbReference type="InterPro" id="IPR026341">
    <property type="entry name" value="T9SS_type_B"/>
</dbReference>